<evidence type="ECO:0000256" key="6">
    <source>
        <dbReference type="ARBA" id="ARBA00023014"/>
    </source>
</evidence>
<dbReference type="Proteomes" id="UP000625316">
    <property type="component" value="Unassembled WGS sequence"/>
</dbReference>
<dbReference type="RefSeq" id="WP_264325040.1">
    <property type="nucleotide sequence ID" value="NZ_JADEXQ010000031.1"/>
</dbReference>
<keyword evidence="3" id="KW-0479">Metal-binding</keyword>
<dbReference type="SUPFAM" id="SSF55124">
    <property type="entry name" value="Nitrite/Sulfite reductase N-terminal domain-like"/>
    <property type="match status" value="2"/>
</dbReference>
<dbReference type="InterPro" id="IPR012798">
    <property type="entry name" value="Cbl_synth_CobG-like"/>
</dbReference>
<dbReference type="GO" id="GO:0051539">
    <property type="term" value="F:4 iron, 4 sulfur cluster binding"/>
    <property type="evidence" value="ECO:0007669"/>
    <property type="project" value="UniProtKB-KW"/>
</dbReference>
<dbReference type="GO" id="GO:0020037">
    <property type="term" value="F:heme binding"/>
    <property type="evidence" value="ECO:0007669"/>
    <property type="project" value="InterPro"/>
</dbReference>
<dbReference type="InterPro" id="IPR051329">
    <property type="entry name" value="NIR_SIR_4Fe-4S"/>
</dbReference>
<dbReference type="InterPro" id="IPR045854">
    <property type="entry name" value="NO2/SO3_Rdtase_4Fe4S_sf"/>
</dbReference>
<keyword evidence="11" id="KW-1185">Reference proteome</keyword>
<dbReference type="GO" id="GO:0043818">
    <property type="term" value="F:precorrin-3B synthase activity"/>
    <property type="evidence" value="ECO:0007669"/>
    <property type="project" value="UniProtKB-EC"/>
</dbReference>
<evidence type="ECO:0000256" key="3">
    <source>
        <dbReference type="ARBA" id="ARBA00022723"/>
    </source>
</evidence>
<dbReference type="PANTHER" id="PTHR32439">
    <property type="entry name" value="FERREDOXIN--NITRITE REDUCTASE, CHLOROPLASTIC"/>
    <property type="match status" value="1"/>
</dbReference>
<keyword evidence="5" id="KW-0408">Iron</keyword>
<dbReference type="GO" id="GO:0046872">
    <property type="term" value="F:metal ion binding"/>
    <property type="evidence" value="ECO:0007669"/>
    <property type="project" value="UniProtKB-KW"/>
</dbReference>
<keyword evidence="2" id="KW-0349">Heme</keyword>
<keyword evidence="1" id="KW-0004">4Fe-4S</keyword>
<keyword evidence="6" id="KW-0411">Iron-sulfur</keyword>
<evidence type="ECO:0000256" key="2">
    <source>
        <dbReference type="ARBA" id="ARBA00022617"/>
    </source>
</evidence>
<evidence type="ECO:0000256" key="4">
    <source>
        <dbReference type="ARBA" id="ARBA00023002"/>
    </source>
</evidence>
<evidence type="ECO:0000259" key="9">
    <source>
        <dbReference type="Pfam" id="PF03460"/>
    </source>
</evidence>
<dbReference type="InterPro" id="IPR006066">
    <property type="entry name" value="NO2/SO3_Rdtase_FeS/sirohaem_BS"/>
</dbReference>
<evidence type="ECO:0000256" key="7">
    <source>
        <dbReference type="SAM" id="MobiDB-lite"/>
    </source>
</evidence>
<dbReference type="SUPFAM" id="SSF56014">
    <property type="entry name" value="Nitrite and sulphite reductase 4Fe-4S domain-like"/>
    <property type="match status" value="2"/>
</dbReference>
<feature type="region of interest" description="Disordered" evidence="7">
    <location>
        <begin position="263"/>
        <end position="283"/>
    </location>
</feature>
<proteinExistence type="predicted"/>
<accession>A0A928Z4D7</accession>
<evidence type="ECO:0000313" key="11">
    <source>
        <dbReference type="Proteomes" id="UP000625316"/>
    </source>
</evidence>
<feature type="domain" description="Nitrite/Sulfite reductase ferredoxin-like" evidence="9">
    <location>
        <begin position="43"/>
        <end position="104"/>
    </location>
</feature>
<name>A0A928Z4D7_9CYAN</name>
<dbReference type="AlphaFoldDB" id="A0A928Z4D7"/>
<dbReference type="EC" id="1.14.13.83" evidence="10"/>
<dbReference type="InterPro" id="IPR006067">
    <property type="entry name" value="NO2/SO3_Rdtase_4Fe4S_dom"/>
</dbReference>
<dbReference type="EMBL" id="JADEXQ010000031">
    <property type="protein sequence ID" value="MBE9030213.1"/>
    <property type="molecule type" value="Genomic_DNA"/>
</dbReference>
<protein>
    <submittedName>
        <fullName evidence="10">Precorrin-3B synthase</fullName>
        <ecNumber evidence="10">1.14.13.83</ecNumber>
    </submittedName>
</protein>
<evidence type="ECO:0000256" key="1">
    <source>
        <dbReference type="ARBA" id="ARBA00022485"/>
    </source>
</evidence>
<sequence length="545" mass="59164">MVVSISSIAASSRAGVSSATFSSTPSRADGDACPGLFYQTAAQDGFLTRIRLPGGVLNCAQATLIADVAAQFGQGQVWLTNRANVQLRLPEPEIAPAIVAQLQDLGLAARLPEVDHLRNVMASPTAGIDVAAVMDTSGLVQAIDQYFSSHPELAPLSAKFSVGLDGGEGVSIGDRRNDVWFVATSASQMRLLFGQRDTWLMCSPGNVIELVAAISQMYLEFAPQIPVSVNEHRRSRKPRWGDVVDYLGCDRVCKQLNGRGAFPAPTTTHETNVNEPSETRSGNVKKMAFPAPMTTHETNVDEPSERRSVGAIKLKGAGYAPLRWEQHFDHIGVHDQSQCGLAYVGMIVPLGRLLSNQLHQLSQLAQTYGNGELRLTPWQNLIIPNIPKTRLTEFQQTLESLGFAYDQTHPAGGIVACRGLPGCGASFTETQIDAAKITQHLADSVKLDQPINIHVSGCGKGCAQPSGSDIALMGTEHGYDIYLRDSNQTFGRLLVTSIVPTQLPEVIARIVRRYQRSREPDESFSQFTQRYEIKQLQEIFGLGVS</sequence>
<gene>
    <name evidence="10" type="primary">cobG</name>
    <name evidence="10" type="ORF">IQ266_10775</name>
</gene>
<dbReference type="InterPro" id="IPR005117">
    <property type="entry name" value="NiRdtase/SiRdtase_haem-b_fer"/>
</dbReference>
<feature type="domain" description="Nitrite/sulphite reductase 4Fe-4S" evidence="8">
    <location>
        <begin position="115"/>
        <end position="190"/>
    </location>
</feature>
<keyword evidence="4 10" id="KW-0560">Oxidoreductase</keyword>
<organism evidence="10 11">
    <name type="scientific">Romeriopsis navalis LEGE 11480</name>
    <dbReference type="NCBI Taxonomy" id="2777977"/>
    <lineage>
        <taxon>Bacteria</taxon>
        <taxon>Bacillati</taxon>
        <taxon>Cyanobacteriota</taxon>
        <taxon>Cyanophyceae</taxon>
        <taxon>Leptolyngbyales</taxon>
        <taxon>Leptolyngbyaceae</taxon>
        <taxon>Romeriopsis</taxon>
        <taxon>Romeriopsis navalis</taxon>
    </lineage>
</organism>
<dbReference type="Gene3D" id="3.30.413.10">
    <property type="entry name" value="Sulfite Reductase Hemoprotein, domain 1"/>
    <property type="match status" value="2"/>
</dbReference>
<dbReference type="PANTHER" id="PTHR32439:SF9">
    <property type="entry name" value="BLR3264 PROTEIN"/>
    <property type="match status" value="1"/>
</dbReference>
<dbReference type="Pfam" id="PF01077">
    <property type="entry name" value="NIR_SIR"/>
    <property type="match status" value="1"/>
</dbReference>
<evidence type="ECO:0000259" key="8">
    <source>
        <dbReference type="Pfam" id="PF01077"/>
    </source>
</evidence>
<dbReference type="Gene3D" id="3.90.480.10">
    <property type="entry name" value="Sulfite Reductase Hemoprotein,Domain 2"/>
    <property type="match status" value="1"/>
</dbReference>
<comment type="caution">
    <text evidence="10">The sequence shown here is derived from an EMBL/GenBank/DDBJ whole genome shotgun (WGS) entry which is preliminary data.</text>
</comment>
<feature type="compositionally biased region" description="Polar residues" evidence="7">
    <location>
        <begin position="265"/>
        <end position="282"/>
    </location>
</feature>
<evidence type="ECO:0000313" key="10">
    <source>
        <dbReference type="EMBL" id="MBE9030213.1"/>
    </source>
</evidence>
<dbReference type="PROSITE" id="PS00365">
    <property type="entry name" value="NIR_SIR"/>
    <property type="match status" value="1"/>
</dbReference>
<dbReference type="Pfam" id="PF03460">
    <property type="entry name" value="NIR_SIR_ferr"/>
    <property type="match status" value="2"/>
</dbReference>
<evidence type="ECO:0000256" key="5">
    <source>
        <dbReference type="ARBA" id="ARBA00023004"/>
    </source>
</evidence>
<dbReference type="InterPro" id="IPR036136">
    <property type="entry name" value="Nit/Sulf_reduc_fer-like_dom_sf"/>
</dbReference>
<feature type="domain" description="Nitrite/Sulfite reductase ferredoxin-like" evidence="9">
    <location>
        <begin position="334"/>
        <end position="400"/>
    </location>
</feature>
<dbReference type="NCBIfam" id="TIGR02435">
    <property type="entry name" value="CobG"/>
    <property type="match status" value="1"/>
</dbReference>
<reference evidence="10" key="1">
    <citation type="submission" date="2020-10" db="EMBL/GenBank/DDBJ databases">
        <authorList>
            <person name="Castelo-Branco R."/>
            <person name="Eusebio N."/>
            <person name="Adriana R."/>
            <person name="Vieira A."/>
            <person name="Brugerolle De Fraissinette N."/>
            <person name="Rezende De Castro R."/>
            <person name="Schneider M.P."/>
            <person name="Vasconcelos V."/>
            <person name="Leao P.N."/>
        </authorList>
    </citation>
    <scope>NUCLEOTIDE SEQUENCE</scope>
    <source>
        <strain evidence="10">LEGE 11480</strain>
    </source>
</reference>